<evidence type="ECO:0000256" key="5">
    <source>
        <dbReference type="ARBA" id="ARBA00022989"/>
    </source>
</evidence>
<evidence type="ECO:0000259" key="8">
    <source>
        <dbReference type="Pfam" id="PF02470"/>
    </source>
</evidence>
<dbReference type="RefSeq" id="WP_302714877.1">
    <property type="nucleotide sequence ID" value="NZ_JAULRT010000062.1"/>
</dbReference>
<evidence type="ECO:0000256" key="7">
    <source>
        <dbReference type="SAM" id="Phobius"/>
    </source>
</evidence>
<evidence type="ECO:0000256" key="3">
    <source>
        <dbReference type="ARBA" id="ARBA00022519"/>
    </source>
</evidence>
<dbReference type="EMBL" id="JAULRT010000062">
    <property type="protein sequence ID" value="MDO3383824.1"/>
    <property type="molecule type" value="Genomic_DNA"/>
</dbReference>
<evidence type="ECO:0000313" key="9">
    <source>
        <dbReference type="EMBL" id="MDO3383824.1"/>
    </source>
</evidence>
<dbReference type="InterPro" id="IPR003399">
    <property type="entry name" value="Mce/MlaD"/>
</dbReference>
<dbReference type="InterPro" id="IPR051800">
    <property type="entry name" value="PqiA-PqiB_transport"/>
</dbReference>
<proteinExistence type="predicted"/>
<keyword evidence="3" id="KW-0997">Cell inner membrane</keyword>
<dbReference type="PANTHER" id="PTHR30462">
    <property type="entry name" value="INTERMEMBRANE TRANSPORT PROTEIN PQIB-RELATED"/>
    <property type="match status" value="1"/>
</dbReference>
<protein>
    <submittedName>
        <fullName evidence="9">MlaD family protein</fullName>
    </submittedName>
</protein>
<evidence type="ECO:0000313" key="10">
    <source>
        <dbReference type="Proteomes" id="UP001168380"/>
    </source>
</evidence>
<dbReference type="PANTHER" id="PTHR30462:SF0">
    <property type="entry name" value="INTERMEMBRANE TRANSPORT PROTEIN YEBT"/>
    <property type="match status" value="1"/>
</dbReference>
<keyword evidence="6 7" id="KW-0472">Membrane</keyword>
<feature type="domain" description="Mce/MlaD" evidence="8">
    <location>
        <begin position="404"/>
        <end position="464"/>
    </location>
</feature>
<feature type="domain" description="Mce/MlaD" evidence="8">
    <location>
        <begin position="166"/>
        <end position="225"/>
    </location>
</feature>
<organism evidence="9 10">
    <name type="scientific">Gilvimarinus algae</name>
    <dbReference type="NCBI Taxonomy" id="3058037"/>
    <lineage>
        <taxon>Bacteria</taxon>
        <taxon>Pseudomonadati</taxon>
        <taxon>Pseudomonadota</taxon>
        <taxon>Gammaproteobacteria</taxon>
        <taxon>Cellvibrionales</taxon>
        <taxon>Cellvibrionaceae</taxon>
        <taxon>Gilvimarinus</taxon>
    </lineage>
</organism>
<comment type="caution">
    <text evidence="9">The sequence shown here is derived from an EMBL/GenBank/DDBJ whole genome shotgun (WGS) entry which is preliminary data.</text>
</comment>
<feature type="transmembrane region" description="Helical" evidence="7">
    <location>
        <begin position="25"/>
        <end position="42"/>
    </location>
</feature>
<accession>A0ABT8TIA0</accession>
<evidence type="ECO:0000256" key="2">
    <source>
        <dbReference type="ARBA" id="ARBA00022475"/>
    </source>
</evidence>
<keyword evidence="10" id="KW-1185">Reference proteome</keyword>
<gene>
    <name evidence="9" type="ORF">QWI16_16695</name>
</gene>
<reference evidence="9" key="1">
    <citation type="submission" date="2023-07" db="EMBL/GenBank/DDBJ databases">
        <title>Gilvimarinus algae sp. nov., isolated from the surface of Kelp.</title>
        <authorList>
            <person name="Sun Y.Y."/>
            <person name="Gong Y."/>
            <person name="Du Z.J."/>
        </authorList>
    </citation>
    <scope>NUCLEOTIDE SEQUENCE</scope>
    <source>
        <strain evidence="9">SDUM040014</strain>
    </source>
</reference>
<feature type="domain" description="Mce/MlaD" evidence="8">
    <location>
        <begin position="49"/>
        <end position="140"/>
    </location>
</feature>
<name>A0ABT8TIA0_9GAMM</name>
<feature type="domain" description="Mce/MlaD" evidence="8">
    <location>
        <begin position="287"/>
        <end position="377"/>
    </location>
</feature>
<evidence type="ECO:0000256" key="6">
    <source>
        <dbReference type="ARBA" id="ARBA00023136"/>
    </source>
</evidence>
<feature type="domain" description="Mce/MlaD" evidence="8">
    <location>
        <begin position="528"/>
        <end position="618"/>
    </location>
</feature>
<sequence length="782" mass="84639">MSENNPTVSDALPTASVNRRRGISAVWLLPLFAVLLGGWLAYKHFTEAGVSIVVVFPTGEGVEAGKTEVRYKGIKVGTVSELNVQPDLQSVAAQITLSKQAEAALRDDTQFWLVKPELSLGGVQGLDTLVSGNYIAMRPGQSQRTQYVFKALDEPPPPEPAEGDLKIRLTAPDVGSLHAGSPIHYRKLRVGEIVDYTLSDDNSEVIFQGHIEAEYADLVSENSRFWNSSGVSITGDLNSIEVNTDSLASIILGGVSFDTPPGTAPGDPARSNHPFTLYPSYAEADTGIEITIEFATAEGLKANHTEIRYKGLTAGKLIKLDMKPDYTGITATASINPLADVQLNDSTVFWMATPTISLSRISGLSTLLTGTHIEMDFSREGEREPQQEFVALVEPPAPSKDEPGLYIELTAEGLEGITRSSEVYYRNVSIGKVVDYRLTDDHSQVVMDVHILPKFTPLITREARFYQNSGIDISADLNGVNINTESLSSILRGGIGLHLTDEAKRAPAADNEARYILHPSLEEATDKGPVITVHFADGDGLRTGADLRYLGVTIGTVEQITLNHPTPGVTAHITLQPAARGLVVEGTQFWRVKPDISLKGASNLGTLIFGQYIALEPGSGEQMHYEFTGRDTPPEDYLSANGLSLTLRAPSLASLKEGRSVFYREIPIGEVTGFELADNAKHVNIYLHIDPYYAPLVKTNTVFWNATGIDFDFGWFSGAQLRTGSVQSLIAGGIALATPDLPGEDVSDGTVFDLHDSPRKEWYQWAPAIPLRATPATAESAP</sequence>
<evidence type="ECO:0000256" key="4">
    <source>
        <dbReference type="ARBA" id="ARBA00022692"/>
    </source>
</evidence>
<dbReference type="Pfam" id="PF02470">
    <property type="entry name" value="MlaD"/>
    <property type="match status" value="6"/>
</dbReference>
<keyword evidence="5 7" id="KW-1133">Transmembrane helix</keyword>
<keyword evidence="4 7" id="KW-0812">Transmembrane</keyword>
<dbReference type="Proteomes" id="UP001168380">
    <property type="component" value="Unassembled WGS sequence"/>
</dbReference>
<keyword evidence="2" id="KW-1003">Cell membrane</keyword>
<feature type="domain" description="Mce/MlaD" evidence="8">
    <location>
        <begin position="642"/>
        <end position="724"/>
    </location>
</feature>
<evidence type="ECO:0000256" key="1">
    <source>
        <dbReference type="ARBA" id="ARBA00004533"/>
    </source>
</evidence>
<comment type="subcellular location">
    <subcellularLocation>
        <location evidence="1">Cell inner membrane</location>
    </subcellularLocation>
</comment>